<feature type="compositionally biased region" description="Polar residues" evidence="1">
    <location>
        <begin position="359"/>
        <end position="371"/>
    </location>
</feature>
<keyword evidence="3" id="KW-1185">Reference proteome</keyword>
<organism evidence="2 3">
    <name type="scientific">Colletotrichum karsti</name>
    <dbReference type="NCBI Taxonomy" id="1095194"/>
    <lineage>
        <taxon>Eukaryota</taxon>
        <taxon>Fungi</taxon>
        <taxon>Dikarya</taxon>
        <taxon>Ascomycota</taxon>
        <taxon>Pezizomycotina</taxon>
        <taxon>Sordariomycetes</taxon>
        <taxon>Hypocreomycetidae</taxon>
        <taxon>Glomerellales</taxon>
        <taxon>Glomerellaceae</taxon>
        <taxon>Colletotrichum</taxon>
        <taxon>Colletotrichum boninense species complex</taxon>
    </lineage>
</organism>
<evidence type="ECO:0000313" key="2">
    <source>
        <dbReference type="EMBL" id="KAF9872259.1"/>
    </source>
</evidence>
<feature type="region of interest" description="Disordered" evidence="1">
    <location>
        <begin position="357"/>
        <end position="386"/>
    </location>
</feature>
<evidence type="ECO:0000256" key="1">
    <source>
        <dbReference type="SAM" id="MobiDB-lite"/>
    </source>
</evidence>
<dbReference type="OrthoDB" id="4799257at2759"/>
<comment type="caution">
    <text evidence="2">The sequence shown here is derived from an EMBL/GenBank/DDBJ whole genome shotgun (WGS) entry which is preliminary data.</text>
</comment>
<dbReference type="RefSeq" id="XP_038741720.1">
    <property type="nucleotide sequence ID" value="XM_038893065.1"/>
</dbReference>
<sequence>MPWIPTLNKAGALFSAFPAGWATTFSCIVQLESGSLDVSPDACKKVMALSVGDSLYVAVPLLCDPIEEPSPYEVRRIRGNVGTPGIAMLIPPAQLEPPEYDMNTWNIINHEPYDGRQEDSFQATSLHMSFTGFTLPVDLRTRGLRDTELYYMETRVTVHDHGAEISDLDILGSLENKNFRRIPACQHDKSFSRGPNKAVAHNSMLTMVDNWFELLDDPERAAVARSSGNWLGRLSLAVVGLQLGYHVIIVPHDFCWPCIQDYWKYVRFRNSTVSFDTVHVQSLASRGPTKNVPNARWAAFNDVDPLAVSEKEALKESSGDDAASVDAINPYIRDLYAPLETPSEESQPIGETLRMMQDRAQSAETKAQKSTDTSDDSEQMLKEMGEGRVIIIC</sequence>
<dbReference type="GeneID" id="62166139"/>
<dbReference type="AlphaFoldDB" id="A0A9P6HXK4"/>
<accession>A0A9P6HXK4</accession>
<reference evidence="2" key="2">
    <citation type="submission" date="2020-11" db="EMBL/GenBank/DDBJ databases">
        <title>Whole genome sequencing of Colletotrichum sp.</title>
        <authorList>
            <person name="Li H."/>
        </authorList>
    </citation>
    <scope>NUCLEOTIDE SEQUENCE</scope>
    <source>
        <strain evidence="2">CkLH20</strain>
    </source>
</reference>
<proteinExistence type="predicted"/>
<evidence type="ECO:0000313" key="3">
    <source>
        <dbReference type="Proteomes" id="UP000781932"/>
    </source>
</evidence>
<protein>
    <submittedName>
        <fullName evidence="2">Uncharacterized protein</fullName>
    </submittedName>
</protein>
<dbReference type="EMBL" id="JAATWM020000039">
    <property type="protein sequence ID" value="KAF9872259.1"/>
    <property type="molecule type" value="Genomic_DNA"/>
</dbReference>
<dbReference type="Proteomes" id="UP000781932">
    <property type="component" value="Unassembled WGS sequence"/>
</dbReference>
<reference evidence="2" key="1">
    <citation type="submission" date="2020-03" db="EMBL/GenBank/DDBJ databases">
        <authorList>
            <person name="He L."/>
        </authorList>
    </citation>
    <scope>NUCLEOTIDE SEQUENCE</scope>
    <source>
        <strain evidence="2">CkLH20</strain>
    </source>
</reference>
<name>A0A9P6HXK4_9PEZI</name>
<gene>
    <name evidence="2" type="ORF">CkaCkLH20_10351</name>
</gene>